<dbReference type="InterPro" id="IPR028904">
    <property type="entry name" value="Tox-REase-5_dom"/>
</dbReference>
<dbReference type="EMBL" id="SRYW01000004">
    <property type="protein sequence ID" value="TGY35471.1"/>
    <property type="molecule type" value="Genomic_DNA"/>
</dbReference>
<evidence type="ECO:0000313" key="3">
    <source>
        <dbReference type="EMBL" id="TGY35471.1"/>
    </source>
</evidence>
<dbReference type="Proteomes" id="UP000306631">
    <property type="component" value="Unassembled WGS sequence"/>
</dbReference>
<sequence length="233" mass="26478">MPLPLPPPPPAHPGDWDPTREVPTGPSIGQVWADIQRAVGIGTDTVVEPSVQARDTDCAQTSNQNACTTCKLAQGYLTPANYTIPYRQFRDFDYQCRIANRYAAPERFDYTYGGTTMDRLLARMPKSKNEITITEWRHGAIRFDGFWRSRCTVIEAKGHYQQFFDREGQLHAWAARRTPSILDSWLRQSRTQYAHVVALGPPGRLEWHFLEPGCFKAAQKAFDALADICRYSP</sequence>
<feature type="domain" description="Tox-REase-5" evidence="2">
    <location>
        <begin position="127"/>
        <end position="212"/>
    </location>
</feature>
<reference evidence="3 4" key="1">
    <citation type="submission" date="2019-04" db="EMBL/GenBank/DDBJ databases">
        <title>Microbes associate with the intestines of laboratory mice.</title>
        <authorList>
            <person name="Navarre W."/>
            <person name="Wong E."/>
            <person name="Huang K."/>
            <person name="Tropini C."/>
            <person name="Ng K."/>
            <person name="Yu B."/>
        </authorList>
    </citation>
    <scope>NUCLEOTIDE SEQUENCE [LARGE SCALE GENOMIC DNA]</scope>
    <source>
        <strain evidence="3 4">NM62_B4-13</strain>
    </source>
</reference>
<gene>
    <name evidence="3" type="ORF">E5352_06585</name>
</gene>
<feature type="compositionally biased region" description="Pro residues" evidence="1">
    <location>
        <begin position="1"/>
        <end position="12"/>
    </location>
</feature>
<accession>A0A4S2D3N3</accession>
<proteinExistence type="predicted"/>
<dbReference type="AlphaFoldDB" id="A0A4S2D3N3"/>
<organism evidence="3 4">
    <name type="scientific">Stenotrophomonas maltophilia</name>
    <name type="common">Pseudomonas maltophilia</name>
    <name type="synonym">Xanthomonas maltophilia</name>
    <dbReference type="NCBI Taxonomy" id="40324"/>
    <lineage>
        <taxon>Bacteria</taxon>
        <taxon>Pseudomonadati</taxon>
        <taxon>Pseudomonadota</taxon>
        <taxon>Gammaproteobacteria</taxon>
        <taxon>Lysobacterales</taxon>
        <taxon>Lysobacteraceae</taxon>
        <taxon>Stenotrophomonas</taxon>
        <taxon>Stenotrophomonas maltophilia group</taxon>
    </lineage>
</organism>
<evidence type="ECO:0000256" key="1">
    <source>
        <dbReference type="SAM" id="MobiDB-lite"/>
    </source>
</evidence>
<evidence type="ECO:0000259" key="2">
    <source>
        <dbReference type="Pfam" id="PF15648"/>
    </source>
</evidence>
<dbReference type="Pfam" id="PF15648">
    <property type="entry name" value="Tox-REase-5"/>
    <property type="match status" value="1"/>
</dbReference>
<dbReference type="OrthoDB" id="6894922at2"/>
<comment type="caution">
    <text evidence="3">The sequence shown here is derived from an EMBL/GenBank/DDBJ whole genome shotgun (WGS) entry which is preliminary data.</text>
</comment>
<feature type="region of interest" description="Disordered" evidence="1">
    <location>
        <begin position="1"/>
        <end position="27"/>
    </location>
</feature>
<protein>
    <recommendedName>
        <fullName evidence="2">Tox-REase-5 domain-containing protein</fullName>
    </recommendedName>
</protein>
<evidence type="ECO:0000313" key="4">
    <source>
        <dbReference type="Proteomes" id="UP000306631"/>
    </source>
</evidence>
<name>A0A4S2D3N3_STEMA</name>